<accession>A0A6G1EM15</accession>
<reference evidence="1 2" key="1">
    <citation type="submission" date="2019-11" db="EMBL/GenBank/DDBJ databases">
        <title>Whole genome sequence of Oryza granulata.</title>
        <authorList>
            <person name="Li W."/>
        </authorList>
    </citation>
    <scope>NUCLEOTIDE SEQUENCE [LARGE SCALE GENOMIC DNA]</scope>
    <source>
        <strain evidence="2">cv. Menghai</strain>
        <tissue evidence="1">Leaf</tissue>
    </source>
</reference>
<dbReference type="EMBL" id="SPHZ02000003">
    <property type="protein sequence ID" value="KAF0925684.1"/>
    <property type="molecule type" value="Genomic_DNA"/>
</dbReference>
<sequence>MEDGAAEVNVSADRVIAELLDMGFKFDEISQVIGVVGPRRADVLEFVLGGSGNGKMKP</sequence>
<organism evidence="1 2">
    <name type="scientific">Oryza meyeriana var. granulata</name>
    <dbReference type="NCBI Taxonomy" id="110450"/>
    <lineage>
        <taxon>Eukaryota</taxon>
        <taxon>Viridiplantae</taxon>
        <taxon>Streptophyta</taxon>
        <taxon>Embryophyta</taxon>
        <taxon>Tracheophyta</taxon>
        <taxon>Spermatophyta</taxon>
        <taxon>Magnoliopsida</taxon>
        <taxon>Liliopsida</taxon>
        <taxon>Poales</taxon>
        <taxon>Poaceae</taxon>
        <taxon>BOP clade</taxon>
        <taxon>Oryzoideae</taxon>
        <taxon>Oryzeae</taxon>
        <taxon>Oryzinae</taxon>
        <taxon>Oryza</taxon>
        <taxon>Oryza meyeriana</taxon>
    </lineage>
</organism>
<evidence type="ECO:0008006" key="3">
    <source>
        <dbReference type="Google" id="ProtNLM"/>
    </source>
</evidence>
<dbReference type="AlphaFoldDB" id="A0A6G1EM15"/>
<feature type="non-terminal residue" evidence="1">
    <location>
        <position position="58"/>
    </location>
</feature>
<name>A0A6G1EM15_9ORYZ</name>
<evidence type="ECO:0000313" key="1">
    <source>
        <dbReference type="EMBL" id="KAF0925684.1"/>
    </source>
</evidence>
<proteinExistence type="predicted"/>
<keyword evidence="2" id="KW-1185">Reference proteome</keyword>
<comment type="caution">
    <text evidence="1">The sequence shown here is derived from an EMBL/GenBank/DDBJ whole genome shotgun (WGS) entry which is preliminary data.</text>
</comment>
<dbReference type="OrthoDB" id="1717591at2759"/>
<protein>
    <recommendedName>
        <fullName evidence="3">UBA domain-containing protein</fullName>
    </recommendedName>
</protein>
<dbReference type="Proteomes" id="UP000479710">
    <property type="component" value="Unassembled WGS sequence"/>
</dbReference>
<gene>
    <name evidence="1" type="ORF">E2562_017251</name>
</gene>
<evidence type="ECO:0000313" key="2">
    <source>
        <dbReference type="Proteomes" id="UP000479710"/>
    </source>
</evidence>